<keyword evidence="1" id="KW-0472">Membrane</keyword>
<dbReference type="EMBL" id="CP058998">
    <property type="protein sequence ID" value="QLJ52393.1"/>
    <property type="molecule type" value="Genomic_DNA"/>
</dbReference>
<keyword evidence="1" id="KW-0812">Transmembrane</keyword>
<dbReference type="Proteomes" id="UP000510821">
    <property type="component" value="Chromosome"/>
</dbReference>
<dbReference type="KEGG" id="flt:Sv326_0218"/>
<organism evidence="2 3">
    <name type="scientific">Fermentimicrarchaeum limneticum</name>
    <dbReference type="NCBI Taxonomy" id="2795018"/>
    <lineage>
        <taxon>Archaea</taxon>
        <taxon>Candidatus Micrarchaeota</taxon>
        <taxon>Candidatus Fermentimicrarchaeales</taxon>
        <taxon>Candidatus Fermentimicrarchaeaceae</taxon>
        <taxon>Candidatus Fermentimicrarchaeum</taxon>
    </lineage>
</organism>
<gene>
    <name evidence="2" type="ORF">Sv326_0218</name>
</gene>
<keyword evidence="1" id="KW-1133">Transmembrane helix</keyword>
<sequence>MDRSVVLSLLGLLLIIAVLVDTLSLSWFSDRWKVDTTASLVNNGKGSIRDIITPPETRIVEYEGRSIILLDSTSASDESMLFAEDRFRNALAADDRLLLYTGDNGVNAVIASPYFNEAEVKMLSSDEKVLRPLKSAYALGITNISYLDAWDPTNAKMETAAVGTSWVTLLVPYDATSENLSLVSESAEFDKILESSMKIKEKSLLLYHPSKSSMKVVIPLNFTDAEVRMLAKNTAVKTALDMVEVEAGRVIKLEETREFESINLARLPYEPNTRVYVSLNIRGELGFLSEDILIYLAIFVVVLVILYVLYTILMT</sequence>
<evidence type="ECO:0000313" key="3">
    <source>
        <dbReference type="Proteomes" id="UP000510821"/>
    </source>
</evidence>
<protein>
    <submittedName>
        <fullName evidence="2">Uncharacterized protein</fullName>
    </submittedName>
</protein>
<feature type="transmembrane region" description="Helical" evidence="1">
    <location>
        <begin position="292"/>
        <end position="313"/>
    </location>
</feature>
<evidence type="ECO:0000256" key="1">
    <source>
        <dbReference type="SAM" id="Phobius"/>
    </source>
</evidence>
<accession>A0A7D5XED4</accession>
<proteinExistence type="predicted"/>
<reference evidence="3" key="1">
    <citation type="submission" date="2020-07" db="EMBL/GenBank/DDBJ databases">
        <title>Metabolic diversity and evolutionary history of the archaeal phylum ###Micrarchaeota### uncovered from a freshwater lake metagenome.</title>
        <authorList>
            <person name="Kadnikov V.V."/>
            <person name="Savvichev A.S."/>
            <person name="Mardanov A.V."/>
            <person name="Beletsky A.V."/>
            <person name="Chupakov A.V."/>
            <person name="Kokryatskaya N.M."/>
            <person name="Pimenov N.V."/>
            <person name="Ravin N.V."/>
        </authorList>
    </citation>
    <scope>NUCLEOTIDE SEQUENCE [LARGE SCALE GENOMIC DNA]</scope>
</reference>
<evidence type="ECO:0000313" key="2">
    <source>
        <dbReference type="EMBL" id="QLJ52393.1"/>
    </source>
</evidence>
<dbReference type="AlphaFoldDB" id="A0A7D5XED4"/>
<name>A0A7D5XED4_FERL1</name>